<evidence type="ECO:0000259" key="3">
    <source>
        <dbReference type="Pfam" id="PF07910"/>
    </source>
</evidence>
<dbReference type="Gene3D" id="3.90.70.130">
    <property type="match status" value="1"/>
</dbReference>
<dbReference type="InterPro" id="IPR038765">
    <property type="entry name" value="Papain-like_cys_pep_sf"/>
</dbReference>
<dbReference type="AlphaFoldDB" id="A0AAD4JZP9"/>
<feature type="non-terminal residue" evidence="4">
    <location>
        <position position="1"/>
    </location>
</feature>
<comment type="similarity">
    <text evidence="1">Belongs to the peptidase C78 family.</text>
</comment>
<sequence length="242" mass="27857">ICKYQPTEDEIENQCGRFQISKKTYSYKLYKNVHLTLPDPSSKGERLQTVGRYNYFHYGCDGFSDEGWGCGYRTLQTAISWIINRRNENEAEELNTPQDVPSILEIQRILVRIGDKPSSFIGSNKWIGTLEEFYVLDALFEVKCRFLHVQQISCPRVIEEMERYFAEYAGFIAMGGLTDTASKGIVGIYRSRSAGDFLLVVDPHFSGVPSSKQHLIDSNYVRWMHIDEFQDSAYNLCLILQT</sequence>
<gene>
    <name evidence="4" type="ORF">KR093_005511</name>
</gene>
<feature type="domain" description="UFSP1/2/DUB catalytic" evidence="3">
    <location>
        <begin position="46"/>
        <end position="237"/>
    </location>
</feature>
<reference evidence="4" key="1">
    <citation type="journal article" date="2021" name="Mol. Ecol. Resour.">
        <title>Phylogenomic analyses of the genus Drosophila reveals genomic signals of climate adaptation.</title>
        <authorList>
            <person name="Li F."/>
            <person name="Rane R.V."/>
            <person name="Luria V."/>
            <person name="Xiong Z."/>
            <person name="Chen J."/>
            <person name="Li Z."/>
            <person name="Catullo R.A."/>
            <person name="Griffin P.C."/>
            <person name="Schiffer M."/>
            <person name="Pearce S."/>
            <person name="Lee S.F."/>
            <person name="McElroy K."/>
            <person name="Stocker A."/>
            <person name="Shirriffs J."/>
            <person name="Cockerell F."/>
            <person name="Coppin C."/>
            <person name="Sgro C.M."/>
            <person name="Karger A."/>
            <person name="Cain J.W."/>
            <person name="Weber J.A."/>
            <person name="Santpere G."/>
            <person name="Kirschner M.W."/>
            <person name="Hoffmann A.A."/>
            <person name="Oakeshott J.G."/>
            <person name="Zhang G."/>
        </authorList>
    </citation>
    <scope>NUCLEOTIDE SEQUENCE</scope>
    <source>
        <strain evidence="4">BGI-SZ-2011g</strain>
    </source>
</reference>
<protein>
    <recommendedName>
        <fullName evidence="3">UFSP1/2/DUB catalytic domain-containing protein</fullName>
    </recommendedName>
</protein>
<evidence type="ECO:0000313" key="5">
    <source>
        <dbReference type="Proteomes" id="UP001200034"/>
    </source>
</evidence>
<dbReference type="Pfam" id="PF07910">
    <property type="entry name" value="Peptidase_C78"/>
    <property type="match status" value="1"/>
</dbReference>
<accession>A0AAD4JZP9</accession>
<keyword evidence="2" id="KW-0378">Hydrolase</keyword>
<organism evidence="4 5">
    <name type="scientific">Drosophila rubida</name>
    <dbReference type="NCBI Taxonomy" id="30044"/>
    <lineage>
        <taxon>Eukaryota</taxon>
        <taxon>Metazoa</taxon>
        <taxon>Ecdysozoa</taxon>
        <taxon>Arthropoda</taxon>
        <taxon>Hexapoda</taxon>
        <taxon>Insecta</taxon>
        <taxon>Pterygota</taxon>
        <taxon>Neoptera</taxon>
        <taxon>Endopterygota</taxon>
        <taxon>Diptera</taxon>
        <taxon>Brachycera</taxon>
        <taxon>Muscomorpha</taxon>
        <taxon>Ephydroidea</taxon>
        <taxon>Drosophilidae</taxon>
        <taxon>Drosophila</taxon>
    </lineage>
</organism>
<comment type="caution">
    <text evidence="4">The sequence shown here is derived from an EMBL/GenBank/DDBJ whole genome shotgun (WGS) entry which is preliminary data.</text>
</comment>
<evidence type="ECO:0000256" key="2">
    <source>
        <dbReference type="ARBA" id="ARBA00022801"/>
    </source>
</evidence>
<dbReference type="SUPFAM" id="SSF54001">
    <property type="entry name" value="Cysteine proteinases"/>
    <property type="match status" value="1"/>
</dbReference>
<dbReference type="PANTHER" id="PTHR48153:SF3">
    <property type="entry name" value="INACTIVE UFM1-SPECIFIC PROTEASE 1"/>
    <property type="match status" value="1"/>
</dbReference>
<dbReference type="EMBL" id="JAJJHW010002585">
    <property type="protein sequence ID" value="KAH8370900.1"/>
    <property type="molecule type" value="Genomic_DNA"/>
</dbReference>
<evidence type="ECO:0000313" key="4">
    <source>
        <dbReference type="EMBL" id="KAH8370900.1"/>
    </source>
</evidence>
<evidence type="ECO:0000256" key="1">
    <source>
        <dbReference type="ARBA" id="ARBA00008552"/>
    </source>
</evidence>
<dbReference type="Proteomes" id="UP001200034">
    <property type="component" value="Unassembled WGS sequence"/>
</dbReference>
<dbReference type="PANTHER" id="PTHR48153">
    <property type="entry name" value="UFM1-SPECIFIC PROTEASE 2"/>
    <property type="match status" value="1"/>
</dbReference>
<dbReference type="GO" id="GO:0071567">
    <property type="term" value="F:deUFMylase activity"/>
    <property type="evidence" value="ECO:0007669"/>
    <property type="project" value="TreeGrafter"/>
</dbReference>
<name>A0AAD4JZP9_9MUSC</name>
<dbReference type="InterPro" id="IPR012462">
    <property type="entry name" value="UFSP1/2_DUB_cat"/>
</dbReference>
<proteinExistence type="inferred from homology"/>
<keyword evidence="5" id="KW-1185">Reference proteome</keyword>